<proteinExistence type="predicted"/>
<comment type="caution">
    <text evidence="3">The sequence shown here is derived from an EMBL/GenBank/DDBJ whole genome shotgun (WGS) entry which is preliminary data.</text>
</comment>
<dbReference type="Pfam" id="PF00903">
    <property type="entry name" value="Glyoxalase"/>
    <property type="match status" value="1"/>
</dbReference>
<dbReference type="AlphaFoldDB" id="A0A9W7GNR1"/>
<evidence type="ECO:0000256" key="1">
    <source>
        <dbReference type="SAM" id="MobiDB-lite"/>
    </source>
</evidence>
<dbReference type="Gene3D" id="3.10.180.10">
    <property type="entry name" value="2,3-Dihydroxybiphenyl 1,2-Dioxygenase, domain 1"/>
    <property type="match status" value="1"/>
</dbReference>
<dbReference type="PANTHER" id="PTHR33993:SF14">
    <property type="entry name" value="GB|AAF24581.1"/>
    <property type="match status" value="1"/>
</dbReference>
<accession>A0A9W7GNR1</accession>
<dbReference type="EMBL" id="BRYA01000336">
    <property type="protein sequence ID" value="GMI47252.1"/>
    <property type="molecule type" value="Genomic_DNA"/>
</dbReference>
<evidence type="ECO:0000259" key="2">
    <source>
        <dbReference type="Pfam" id="PF00903"/>
    </source>
</evidence>
<dbReference type="Proteomes" id="UP001165065">
    <property type="component" value="Unassembled WGS sequence"/>
</dbReference>
<feature type="region of interest" description="Disordered" evidence="1">
    <location>
        <begin position="56"/>
        <end position="85"/>
    </location>
</feature>
<organism evidence="3 4">
    <name type="scientific">Triparma columacea</name>
    <dbReference type="NCBI Taxonomy" id="722753"/>
    <lineage>
        <taxon>Eukaryota</taxon>
        <taxon>Sar</taxon>
        <taxon>Stramenopiles</taxon>
        <taxon>Ochrophyta</taxon>
        <taxon>Bolidophyceae</taxon>
        <taxon>Parmales</taxon>
        <taxon>Triparmaceae</taxon>
        <taxon>Triparma</taxon>
    </lineage>
</organism>
<name>A0A9W7GNR1_9STRA</name>
<dbReference type="SUPFAM" id="SSF54593">
    <property type="entry name" value="Glyoxalase/Bleomycin resistance protein/Dihydroxybiphenyl dioxygenase"/>
    <property type="match status" value="1"/>
</dbReference>
<dbReference type="OrthoDB" id="10267381at2759"/>
<dbReference type="InterPro" id="IPR004360">
    <property type="entry name" value="Glyas_Fos-R_dOase_dom"/>
</dbReference>
<reference evidence="4" key="1">
    <citation type="journal article" date="2023" name="Commun. Biol.">
        <title>Genome analysis of Parmales, the sister group of diatoms, reveals the evolutionary specialization of diatoms from phago-mixotrophs to photoautotrophs.</title>
        <authorList>
            <person name="Ban H."/>
            <person name="Sato S."/>
            <person name="Yoshikawa S."/>
            <person name="Yamada K."/>
            <person name="Nakamura Y."/>
            <person name="Ichinomiya M."/>
            <person name="Sato N."/>
            <person name="Blanc-Mathieu R."/>
            <person name="Endo H."/>
            <person name="Kuwata A."/>
            <person name="Ogata H."/>
        </authorList>
    </citation>
    <scope>NUCLEOTIDE SEQUENCE [LARGE SCALE GENOMIC DNA]</scope>
</reference>
<protein>
    <recommendedName>
        <fullName evidence="2">Glyoxalase/fosfomycin resistance/dioxygenase domain-containing protein</fullName>
    </recommendedName>
</protein>
<keyword evidence="4" id="KW-1185">Reference proteome</keyword>
<sequence length="146" mass="15357">MSGILTRIILRVPPPLYAPTTTFYHKTFSLPLTLATETTASLTASEGVTIVVTCEEEGEQTDPSFASPGGTGGLDPPAFPPPSDRPMLQFDVECVQSTLLQALSNGGELDGPIKHPAHGKVAVVKDPSGGRVGMWEKIGDIRDVTG</sequence>
<evidence type="ECO:0000313" key="4">
    <source>
        <dbReference type="Proteomes" id="UP001165065"/>
    </source>
</evidence>
<gene>
    <name evidence="3" type="ORF">TrCOL_g10541</name>
</gene>
<dbReference type="InterPro" id="IPR052164">
    <property type="entry name" value="Anthracycline_SecMetBiosynth"/>
</dbReference>
<feature type="domain" description="Glyoxalase/fosfomycin resistance/dioxygenase" evidence="2">
    <location>
        <begin position="19"/>
        <end position="131"/>
    </location>
</feature>
<evidence type="ECO:0000313" key="3">
    <source>
        <dbReference type="EMBL" id="GMI47252.1"/>
    </source>
</evidence>
<dbReference type="InterPro" id="IPR029068">
    <property type="entry name" value="Glyas_Bleomycin-R_OHBP_Dase"/>
</dbReference>
<dbReference type="PANTHER" id="PTHR33993">
    <property type="entry name" value="GLYOXALASE-RELATED"/>
    <property type="match status" value="1"/>
</dbReference>